<dbReference type="InterPro" id="IPR006710">
    <property type="entry name" value="Glyco_hydro_43"/>
</dbReference>
<keyword evidence="6" id="KW-1185">Reference proteome</keyword>
<comment type="similarity">
    <text evidence="1 4">Belongs to the glycosyl hydrolase 43 family.</text>
</comment>
<dbReference type="Pfam" id="PF04616">
    <property type="entry name" value="Glyco_hydro_43"/>
    <property type="match status" value="1"/>
</dbReference>
<keyword evidence="2 4" id="KW-0378">Hydrolase</keyword>
<reference evidence="6" key="1">
    <citation type="journal article" date="2019" name="Int. J. Syst. Evol. Microbiol.">
        <title>The Global Catalogue of Microorganisms (GCM) 10K type strain sequencing project: providing services to taxonomists for standard genome sequencing and annotation.</title>
        <authorList>
            <consortium name="The Broad Institute Genomics Platform"/>
            <consortium name="The Broad Institute Genome Sequencing Center for Infectious Disease"/>
            <person name="Wu L."/>
            <person name="Ma J."/>
        </authorList>
    </citation>
    <scope>NUCLEOTIDE SEQUENCE [LARGE SCALE GENOMIC DNA]</scope>
    <source>
        <strain evidence="6">CGMCC 1.12286</strain>
    </source>
</reference>
<dbReference type="PANTHER" id="PTHR22925:SF3">
    <property type="entry name" value="GLYCOSYL HYDROLASE FAMILY PROTEIN 43"/>
    <property type="match status" value="1"/>
</dbReference>
<accession>A0ABW4JLY0</accession>
<dbReference type="PANTHER" id="PTHR22925">
    <property type="entry name" value="GLYCOSYL HYDROLASE 43 FAMILY MEMBER"/>
    <property type="match status" value="1"/>
</dbReference>
<name>A0ABW4JLY0_9BACL</name>
<evidence type="ECO:0000313" key="6">
    <source>
        <dbReference type="Proteomes" id="UP001597079"/>
    </source>
</evidence>
<dbReference type="Proteomes" id="UP001597079">
    <property type="component" value="Unassembled WGS sequence"/>
</dbReference>
<dbReference type="CDD" id="cd18822">
    <property type="entry name" value="GH43_CtGH43-like"/>
    <property type="match status" value="1"/>
</dbReference>
<organism evidence="5 6">
    <name type="scientific">Alicyclobacillus fodiniaquatilis</name>
    <dbReference type="NCBI Taxonomy" id="1661150"/>
    <lineage>
        <taxon>Bacteria</taxon>
        <taxon>Bacillati</taxon>
        <taxon>Bacillota</taxon>
        <taxon>Bacilli</taxon>
        <taxon>Bacillales</taxon>
        <taxon>Alicyclobacillaceae</taxon>
        <taxon>Alicyclobacillus</taxon>
    </lineage>
</organism>
<evidence type="ECO:0000256" key="2">
    <source>
        <dbReference type="ARBA" id="ARBA00022801"/>
    </source>
</evidence>
<evidence type="ECO:0000313" key="5">
    <source>
        <dbReference type="EMBL" id="MFD1677384.1"/>
    </source>
</evidence>
<proteinExistence type="inferred from homology"/>
<sequence length="315" mass="36414">MRIENGQTLFDTDGKVLHAHGGFMLQVEDTFYWYGENRQDHIYVSCYASKDLVNWTFRNHILTTETKTEAIRVRTDLQLKNENGRKVNIERPKVIYNQRTKKYVLWAHYENGEDYLCAAVAVATCDTPDGDFTYHGSFNPYGEMSRDCTLYQEEDGTAYFLSAARDNADMHIYRLQDDYLNVDSLVNKLWQGEYREAPALFKKDGFYYMLSSFCTGWAPNQGKYGTASDIEGKWSSLQEFGDKTTYHSQPAFVLTIKGTKKTSYIYVGDRWGGDGQNYFNSTYVFLPLNFQEGNRLQLEYHSTIKIDVVTGEVEV</sequence>
<dbReference type="InterPro" id="IPR023296">
    <property type="entry name" value="Glyco_hydro_beta-prop_sf"/>
</dbReference>
<keyword evidence="3 4" id="KW-0326">Glycosidase</keyword>
<gene>
    <name evidence="5" type="ORF">ACFSB2_22170</name>
</gene>
<dbReference type="SUPFAM" id="SSF75005">
    <property type="entry name" value="Arabinanase/levansucrase/invertase"/>
    <property type="match status" value="1"/>
</dbReference>
<dbReference type="RefSeq" id="WP_377945282.1">
    <property type="nucleotide sequence ID" value="NZ_JBHUCX010000092.1"/>
</dbReference>
<evidence type="ECO:0000256" key="1">
    <source>
        <dbReference type="ARBA" id="ARBA00009865"/>
    </source>
</evidence>
<protein>
    <submittedName>
        <fullName evidence="5">Family 43 glycosylhydrolase</fullName>
    </submittedName>
</protein>
<dbReference type="EMBL" id="JBHUCX010000092">
    <property type="protein sequence ID" value="MFD1677384.1"/>
    <property type="molecule type" value="Genomic_DNA"/>
</dbReference>
<comment type="caution">
    <text evidence="5">The sequence shown here is derived from an EMBL/GenBank/DDBJ whole genome shotgun (WGS) entry which is preliminary data.</text>
</comment>
<evidence type="ECO:0000256" key="4">
    <source>
        <dbReference type="RuleBase" id="RU361187"/>
    </source>
</evidence>
<dbReference type="Gene3D" id="2.115.10.20">
    <property type="entry name" value="Glycosyl hydrolase domain, family 43"/>
    <property type="match status" value="1"/>
</dbReference>
<evidence type="ECO:0000256" key="3">
    <source>
        <dbReference type="ARBA" id="ARBA00023295"/>
    </source>
</evidence>